<dbReference type="Proteomes" id="UP001430953">
    <property type="component" value="Unassembled WGS sequence"/>
</dbReference>
<keyword evidence="3" id="KW-1185">Reference proteome</keyword>
<evidence type="ECO:0000313" key="2">
    <source>
        <dbReference type="EMBL" id="KAL0107063.1"/>
    </source>
</evidence>
<sequence length="87" mass="9950">MIKNPDGICVILLSHTYSSLKSTVVLVQHVVTRHNITQSRTTLISYPRDRGTPGGRYRATPTHVKRVGGEEDHRHVHRLRNPRENMT</sequence>
<comment type="caution">
    <text evidence="2">The sequence shown here is derived from an EMBL/GenBank/DDBJ whole genome shotgun (WGS) entry which is preliminary data.</text>
</comment>
<proteinExistence type="predicted"/>
<dbReference type="EMBL" id="JADYXP020000017">
    <property type="protein sequence ID" value="KAL0107063.1"/>
    <property type="molecule type" value="Genomic_DNA"/>
</dbReference>
<gene>
    <name evidence="2" type="ORF">PUN28_015544</name>
</gene>
<organism evidence="2 3">
    <name type="scientific">Cardiocondyla obscurior</name>
    <dbReference type="NCBI Taxonomy" id="286306"/>
    <lineage>
        <taxon>Eukaryota</taxon>
        <taxon>Metazoa</taxon>
        <taxon>Ecdysozoa</taxon>
        <taxon>Arthropoda</taxon>
        <taxon>Hexapoda</taxon>
        <taxon>Insecta</taxon>
        <taxon>Pterygota</taxon>
        <taxon>Neoptera</taxon>
        <taxon>Endopterygota</taxon>
        <taxon>Hymenoptera</taxon>
        <taxon>Apocrita</taxon>
        <taxon>Aculeata</taxon>
        <taxon>Formicoidea</taxon>
        <taxon>Formicidae</taxon>
        <taxon>Myrmicinae</taxon>
        <taxon>Cardiocondyla</taxon>
    </lineage>
</organism>
<evidence type="ECO:0000256" key="1">
    <source>
        <dbReference type="SAM" id="MobiDB-lite"/>
    </source>
</evidence>
<accession>A0AAW2EWT6</accession>
<evidence type="ECO:0008006" key="4">
    <source>
        <dbReference type="Google" id="ProtNLM"/>
    </source>
</evidence>
<evidence type="ECO:0000313" key="3">
    <source>
        <dbReference type="Proteomes" id="UP001430953"/>
    </source>
</evidence>
<reference evidence="2 3" key="1">
    <citation type="submission" date="2023-03" db="EMBL/GenBank/DDBJ databases">
        <title>High recombination rates correlate with genetic variation in Cardiocondyla obscurior ants.</title>
        <authorList>
            <person name="Errbii M."/>
        </authorList>
    </citation>
    <scope>NUCLEOTIDE SEQUENCE [LARGE SCALE GENOMIC DNA]</scope>
    <source>
        <strain evidence="2">Alpha-2009</strain>
        <tissue evidence="2">Whole body</tissue>
    </source>
</reference>
<name>A0AAW2EWT6_9HYME</name>
<protein>
    <recommendedName>
        <fullName evidence="4">Secreted protein</fullName>
    </recommendedName>
</protein>
<feature type="region of interest" description="Disordered" evidence="1">
    <location>
        <begin position="67"/>
        <end position="87"/>
    </location>
</feature>
<dbReference type="AlphaFoldDB" id="A0AAW2EWT6"/>